<dbReference type="EMBL" id="HG992988">
    <property type="protein sequence ID" value="CAE7218623.1"/>
    <property type="molecule type" value="Genomic_DNA"/>
</dbReference>
<evidence type="ECO:0000313" key="2">
    <source>
        <dbReference type="Proteomes" id="UP000472372"/>
    </source>
</evidence>
<dbReference type="PANTHER" id="PTHR42085">
    <property type="entry name" value="F-BOX DOMAIN-CONTAINING PROTEIN"/>
    <property type="match status" value="1"/>
</dbReference>
<proteinExistence type="predicted"/>
<sequence>MAQQFDIPKTVSRSEGPGPSLLTLSPELRNMIYDYLLIQPHPINIRRLEYTRSNLTAGSSKPYSSGTASILGILETCRTVYHEAVGIFYARNTFAYEMFGNKYRMFNPALHVAHFVVRWSSRFHYLHDVTIKWGDFPGFGEYDLALLVMICWARRDQKCIFSLISPIDAAQKKETNTLTRLLNATLRQLVADTLGIRKYQRQILSITMDHVFRGDFPSQICIWFGSNRSHRRSDANWEMKFHSKDECKTFELYEEYQRPNLVCLPLGIKELIFKKVMCSSPIDVNVDDMKPTSPDIPLLFVCKHITAIAKSIFWSQNSFTYRTTLEPPLFDKKTSQRRLQAVLCTKKTGLHLDSHRLWPNASHHVSKSGHQNITVEFNFEYDHAMTLADVRIDAKHLIRITSHLDGRKCFVRFKVSSTVDGVTKTEENTVSLRHIRARILELLSQAVSTTHRIVNSVVFDFNIDGNGNAGRLKYTIKRDSKSIFGSEEYKQLPSIEAVEAHYGVLSQEHWQGNDAPRVNGSSALRFVGKLSTYLGYLQVVAKKSPEMRRFSDDFFARDWFFTREW</sequence>
<evidence type="ECO:0000313" key="1">
    <source>
        <dbReference type="EMBL" id="CAE7218623.1"/>
    </source>
</evidence>
<dbReference type="Proteomes" id="UP000472372">
    <property type="component" value="Chromosome 12"/>
</dbReference>
<accession>A0A6S6WGL3</accession>
<protein>
    <submittedName>
        <fullName evidence="1">Uncharacterized protein</fullName>
    </submittedName>
</protein>
<dbReference type="AlphaFoldDB" id="A0A6S6WGL3"/>
<dbReference type="PANTHER" id="PTHR42085:SF1">
    <property type="entry name" value="F-BOX DOMAIN-CONTAINING PROTEIN"/>
    <property type="match status" value="1"/>
</dbReference>
<name>A0A6S6WGL3_9PLEO</name>
<organism evidence="1 2">
    <name type="scientific">Pyrenophora teres f. teres</name>
    <dbReference type="NCBI Taxonomy" id="97479"/>
    <lineage>
        <taxon>Eukaryota</taxon>
        <taxon>Fungi</taxon>
        <taxon>Dikarya</taxon>
        <taxon>Ascomycota</taxon>
        <taxon>Pezizomycotina</taxon>
        <taxon>Dothideomycetes</taxon>
        <taxon>Pleosporomycetidae</taxon>
        <taxon>Pleosporales</taxon>
        <taxon>Pleosporineae</taxon>
        <taxon>Pleosporaceae</taxon>
        <taxon>Pyrenophora</taxon>
    </lineage>
</organism>
<gene>
    <name evidence="1" type="ORF">PTTW11_11064</name>
</gene>
<reference evidence="1" key="1">
    <citation type="submission" date="2021-02" db="EMBL/GenBank/DDBJ databases">
        <authorList>
            <person name="Syme A R."/>
            <person name="Syme A R."/>
            <person name="Moolhuijzen P."/>
        </authorList>
    </citation>
    <scope>NUCLEOTIDE SEQUENCE</scope>
    <source>
        <strain evidence="1">W1-1</strain>
    </source>
</reference>
<dbReference type="InterPro" id="IPR038883">
    <property type="entry name" value="AN11006-like"/>
</dbReference>